<evidence type="ECO:0000313" key="1">
    <source>
        <dbReference type="EMBL" id="MBB4861541.1"/>
    </source>
</evidence>
<dbReference type="Proteomes" id="UP000566995">
    <property type="component" value="Unassembled WGS sequence"/>
</dbReference>
<gene>
    <name evidence="1" type="ORF">HNP46_000352</name>
</gene>
<protein>
    <submittedName>
        <fullName evidence="1">Uncharacterized protein</fullName>
    </submittedName>
</protein>
<dbReference type="RefSeq" id="WP_184585799.1">
    <property type="nucleotide sequence ID" value="NZ_JACHLI010000001.1"/>
</dbReference>
<accession>A0A7W7KFK5</accession>
<evidence type="ECO:0000313" key="2">
    <source>
        <dbReference type="Proteomes" id="UP000566995"/>
    </source>
</evidence>
<dbReference type="EMBL" id="JACHLI010000001">
    <property type="protein sequence ID" value="MBB4861541.1"/>
    <property type="molecule type" value="Genomic_DNA"/>
</dbReference>
<name>A0A7W7KFK5_PSENT</name>
<organism evidence="1 2">
    <name type="scientific">Pseudomonas nitroreducens</name>
    <dbReference type="NCBI Taxonomy" id="46680"/>
    <lineage>
        <taxon>Bacteria</taxon>
        <taxon>Pseudomonadati</taxon>
        <taxon>Pseudomonadota</taxon>
        <taxon>Gammaproteobacteria</taxon>
        <taxon>Pseudomonadales</taxon>
        <taxon>Pseudomonadaceae</taxon>
        <taxon>Pseudomonas</taxon>
    </lineage>
</organism>
<dbReference type="AlphaFoldDB" id="A0A7W7KFK5"/>
<proteinExistence type="predicted"/>
<sequence>MKPIIEPARLEEHIKALAAPLAKRWEDAGSPVHSTELCLGACEGTASQPPMRETTCEEAAELLVAWINCQPHTVTAAELAALDAFYSEAYSLIHHTGTEQLSVINLSGVVIARSDTADADYDLAESLLSYQARMGGMRHLIDRFQGVKPRF</sequence>
<comment type="caution">
    <text evidence="1">The sequence shown here is derived from an EMBL/GenBank/DDBJ whole genome shotgun (WGS) entry which is preliminary data.</text>
</comment>
<reference evidence="1 2" key="1">
    <citation type="submission" date="2020-08" db="EMBL/GenBank/DDBJ databases">
        <title>Functional genomics of gut bacteria from endangered species of beetles.</title>
        <authorList>
            <person name="Carlos-Shanley C."/>
        </authorList>
    </citation>
    <scope>NUCLEOTIDE SEQUENCE [LARGE SCALE GENOMIC DNA]</scope>
    <source>
        <strain evidence="1 2">S00179</strain>
    </source>
</reference>